<name>A0A0E9V7J0_ANGAN</name>
<sequence length="50" mass="5579">MTHPLYAIIIISICYSLYLLIVNNGLLCRTDNPLAISACCVYAIEVKMKC</sequence>
<reference evidence="2" key="2">
    <citation type="journal article" date="2015" name="Fish Shellfish Immunol.">
        <title>Early steps in the European eel (Anguilla anguilla)-Vibrio vulnificus interaction in the gills: Role of the RtxA13 toxin.</title>
        <authorList>
            <person name="Callol A."/>
            <person name="Pajuelo D."/>
            <person name="Ebbesson L."/>
            <person name="Teles M."/>
            <person name="MacKenzie S."/>
            <person name="Amaro C."/>
        </authorList>
    </citation>
    <scope>NUCLEOTIDE SEQUENCE</scope>
</reference>
<accession>A0A0E9V7J0</accession>
<organism evidence="2">
    <name type="scientific">Anguilla anguilla</name>
    <name type="common">European freshwater eel</name>
    <name type="synonym">Muraena anguilla</name>
    <dbReference type="NCBI Taxonomy" id="7936"/>
    <lineage>
        <taxon>Eukaryota</taxon>
        <taxon>Metazoa</taxon>
        <taxon>Chordata</taxon>
        <taxon>Craniata</taxon>
        <taxon>Vertebrata</taxon>
        <taxon>Euteleostomi</taxon>
        <taxon>Actinopterygii</taxon>
        <taxon>Neopterygii</taxon>
        <taxon>Teleostei</taxon>
        <taxon>Anguilliformes</taxon>
        <taxon>Anguillidae</taxon>
        <taxon>Anguilla</taxon>
    </lineage>
</organism>
<feature type="transmembrane region" description="Helical" evidence="1">
    <location>
        <begin position="6"/>
        <end position="27"/>
    </location>
</feature>
<protein>
    <submittedName>
        <fullName evidence="2">Uncharacterized protein</fullName>
    </submittedName>
</protein>
<reference evidence="2" key="1">
    <citation type="submission" date="2014-11" db="EMBL/GenBank/DDBJ databases">
        <authorList>
            <person name="Amaro Gonzalez C."/>
        </authorList>
    </citation>
    <scope>NUCLEOTIDE SEQUENCE</scope>
</reference>
<keyword evidence="1" id="KW-0472">Membrane</keyword>
<evidence type="ECO:0000313" key="2">
    <source>
        <dbReference type="EMBL" id="JAH74007.1"/>
    </source>
</evidence>
<dbReference type="AlphaFoldDB" id="A0A0E9V7J0"/>
<evidence type="ECO:0000256" key="1">
    <source>
        <dbReference type="SAM" id="Phobius"/>
    </source>
</evidence>
<keyword evidence="1" id="KW-0812">Transmembrane</keyword>
<proteinExistence type="predicted"/>
<keyword evidence="1" id="KW-1133">Transmembrane helix</keyword>
<dbReference type="EMBL" id="GBXM01034570">
    <property type="protein sequence ID" value="JAH74007.1"/>
    <property type="molecule type" value="Transcribed_RNA"/>
</dbReference>